<dbReference type="GO" id="GO:0005829">
    <property type="term" value="C:cytosol"/>
    <property type="evidence" value="ECO:0007669"/>
    <property type="project" value="TreeGrafter"/>
</dbReference>
<dbReference type="InterPro" id="IPR013785">
    <property type="entry name" value="Aldolase_TIM"/>
</dbReference>
<keyword evidence="1" id="KW-0413">Isomerase</keyword>
<sequence length="158" mass="18408">MTNKLKYFIGNWKMFGDFGDFKIIHKINQFSYKSKNLLRKKKIILCVPSTLIHYFEKKLQSKFISLGVQNCHYHQGYGPFTGSVNASMLKNVGAEYIILGHSENRSEGETNQLIKKKIMSALNQKLKVIFCIGETFYEKKRNKTFSVLRKQIRSSLEK</sequence>
<dbReference type="Pfam" id="PF00121">
    <property type="entry name" value="TIM"/>
    <property type="match status" value="1"/>
</dbReference>
<protein>
    <recommendedName>
        <fullName evidence="3">Triosephosphate isomerase</fullName>
    </recommendedName>
</protein>
<dbReference type="GO" id="GO:0046166">
    <property type="term" value="P:glyceraldehyde-3-phosphate biosynthetic process"/>
    <property type="evidence" value="ECO:0007669"/>
    <property type="project" value="TreeGrafter"/>
</dbReference>
<proteinExistence type="predicted"/>
<evidence type="ECO:0008006" key="3">
    <source>
        <dbReference type="Google" id="ProtNLM"/>
    </source>
</evidence>
<dbReference type="AlphaFoldDB" id="A0A382QFQ1"/>
<dbReference type="GO" id="GO:0006094">
    <property type="term" value="P:gluconeogenesis"/>
    <property type="evidence" value="ECO:0007669"/>
    <property type="project" value="TreeGrafter"/>
</dbReference>
<organism evidence="2">
    <name type="scientific">marine metagenome</name>
    <dbReference type="NCBI Taxonomy" id="408172"/>
    <lineage>
        <taxon>unclassified sequences</taxon>
        <taxon>metagenomes</taxon>
        <taxon>ecological metagenomes</taxon>
    </lineage>
</organism>
<dbReference type="Gene3D" id="3.20.20.70">
    <property type="entry name" value="Aldolase class I"/>
    <property type="match status" value="1"/>
</dbReference>
<feature type="non-terminal residue" evidence="2">
    <location>
        <position position="158"/>
    </location>
</feature>
<dbReference type="InterPro" id="IPR000652">
    <property type="entry name" value="Triosephosphate_isomerase"/>
</dbReference>
<dbReference type="PROSITE" id="PS51440">
    <property type="entry name" value="TIM_2"/>
    <property type="match status" value="1"/>
</dbReference>
<dbReference type="GO" id="GO:0006096">
    <property type="term" value="P:glycolytic process"/>
    <property type="evidence" value="ECO:0007669"/>
    <property type="project" value="TreeGrafter"/>
</dbReference>
<gene>
    <name evidence="2" type="ORF">METZ01_LOCUS336579</name>
</gene>
<dbReference type="PANTHER" id="PTHR21139:SF42">
    <property type="entry name" value="TRIOSEPHOSPHATE ISOMERASE"/>
    <property type="match status" value="1"/>
</dbReference>
<accession>A0A382QFQ1</accession>
<reference evidence="2" key="1">
    <citation type="submission" date="2018-05" db="EMBL/GenBank/DDBJ databases">
        <authorList>
            <person name="Lanie J.A."/>
            <person name="Ng W.-L."/>
            <person name="Kazmierczak K.M."/>
            <person name="Andrzejewski T.M."/>
            <person name="Davidsen T.M."/>
            <person name="Wayne K.J."/>
            <person name="Tettelin H."/>
            <person name="Glass J.I."/>
            <person name="Rusch D."/>
            <person name="Podicherti R."/>
            <person name="Tsui H.-C.T."/>
            <person name="Winkler M.E."/>
        </authorList>
    </citation>
    <scope>NUCLEOTIDE SEQUENCE</scope>
</reference>
<dbReference type="CDD" id="cd00311">
    <property type="entry name" value="TIM"/>
    <property type="match status" value="1"/>
</dbReference>
<dbReference type="EMBL" id="UINC01113841">
    <property type="protein sequence ID" value="SVC83725.1"/>
    <property type="molecule type" value="Genomic_DNA"/>
</dbReference>
<dbReference type="InterPro" id="IPR035990">
    <property type="entry name" value="TIM_sf"/>
</dbReference>
<name>A0A382QFQ1_9ZZZZ</name>
<dbReference type="SUPFAM" id="SSF51351">
    <property type="entry name" value="Triosephosphate isomerase (TIM)"/>
    <property type="match status" value="1"/>
</dbReference>
<dbReference type="PANTHER" id="PTHR21139">
    <property type="entry name" value="TRIOSEPHOSPHATE ISOMERASE"/>
    <property type="match status" value="1"/>
</dbReference>
<evidence type="ECO:0000256" key="1">
    <source>
        <dbReference type="ARBA" id="ARBA00023235"/>
    </source>
</evidence>
<dbReference type="GO" id="GO:0019563">
    <property type="term" value="P:glycerol catabolic process"/>
    <property type="evidence" value="ECO:0007669"/>
    <property type="project" value="TreeGrafter"/>
</dbReference>
<dbReference type="GO" id="GO:0004807">
    <property type="term" value="F:triose-phosphate isomerase activity"/>
    <property type="evidence" value="ECO:0007669"/>
    <property type="project" value="InterPro"/>
</dbReference>
<evidence type="ECO:0000313" key="2">
    <source>
        <dbReference type="EMBL" id="SVC83725.1"/>
    </source>
</evidence>